<comment type="caution">
    <text evidence="3">The sequence shown here is derived from an EMBL/GenBank/DDBJ whole genome shotgun (WGS) entry which is preliminary data.</text>
</comment>
<organism evidence="3 4">
    <name type="scientific">Pseudaminobacter soli</name>
    <name type="common">ex Li et al. 2025</name>
    <dbReference type="NCBI Taxonomy" id="1295366"/>
    <lineage>
        <taxon>Bacteria</taxon>
        <taxon>Pseudomonadati</taxon>
        <taxon>Pseudomonadota</taxon>
        <taxon>Alphaproteobacteria</taxon>
        <taxon>Hyphomicrobiales</taxon>
        <taxon>Phyllobacteriaceae</taxon>
        <taxon>Pseudaminobacter</taxon>
    </lineage>
</organism>
<dbReference type="Gene3D" id="3.40.50.850">
    <property type="entry name" value="Isochorismatase-like"/>
    <property type="match status" value="1"/>
</dbReference>
<name>A0A2P7SKJ3_9HYPH</name>
<evidence type="ECO:0000313" key="4">
    <source>
        <dbReference type="Proteomes" id="UP000240653"/>
    </source>
</evidence>
<feature type="domain" description="Isochorismatase-like" evidence="2">
    <location>
        <begin position="22"/>
        <end position="195"/>
    </location>
</feature>
<dbReference type="Pfam" id="PF00857">
    <property type="entry name" value="Isochorismatase"/>
    <property type="match status" value="1"/>
</dbReference>
<dbReference type="EMBL" id="PXYL01000002">
    <property type="protein sequence ID" value="PSJ62977.1"/>
    <property type="molecule type" value="Genomic_DNA"/>
</dbReference>
<evidence type="ECO:0000259" key="2">
    <source>
        <dbReference type="Pfam" id="PF00857"/>
    </source>
</evidence>
<evidence type="ECO:0000313" key="3">
    <source>
        <dbReference type="EMBL" id="PSJ62977.1"/>
    </source>
</evidence>
<dbReference type="AlphaFoldDB" id="A0A2P7SKJ3"/>
<protein>
    <submittedName>
        <fullName evidence="3">Cysteine hydrolase</fullName>
    </submittedName>
</protein>
<dbReference type="Proteomes" id="UP000240653">
    <property type="component" value="Unassembled WGS sequence"/>
</dbReference>
<dbReference type="GO" id="GO:0016787">
    <property type="term" value="F:hydrolase activity"/>
    <property type="evidence" value="ECO:0007669"/>
    <property type="project" value="UniProtKB-KW"/>
</dbReference>
<reference evidence="3 4" key="1">
    <citation type="submission" date="2018-03" db="EMBL/GenBank/DDBJ databases">
        <title>The draft genome of Mesorhizobium soli JCM 19897.</title>
        <authorList>
            <person name="Li L."/>
            <person name="Liu L."/>
            <person name="Liang L."/>
            <person name="Wang T."/>
            <person name="Zhang X."/>
        </authorList>
    </citation>
    <scope>NUCLEOTIDE SEQUENCE [LARGE SCALE GENOMIC DNA]</scope>
    <source>
        <strain evidence="3 4">JCM 19897</strain>
    </source>
</reference>
<keyword evidence="4" id="KW-1185">Reference proteome</keyword>
<sequence length="214" mass="23792">MNTDSFSSHRHDGTMRLEPARTAVIVVDMINEFCKPGGAMVLPGYEKLVPPQLSVIEAAREAGAPVIWVHDAHRRDMRRDREWVKRTPHCVEGTWGTEIIGDLGARDDEIHIIKRRYSSFFQTDLDMTLRDMLVDQLVIFGVVTNICVRSTVHDAFFNGYEVVVPSDCCAATGPREQESSLYDIATHFGIVSDAEHVVGALRSGAILQNLNVAG</sequence>
<keyword evidence="1 3" id="KW-0378">Hydrolase</keyword>
<dbReference type="CDD" id="cd00431">
    <property type="entry name" value="cysteine_hydrolases"/>
    <property type="match status" value="1"/>
</dbReference>
<dbReference type="InterPro" id="IPR000868">
    <property type="entry name" value="Isochorismatase-like_dom"/>
</dbReference>
<dbReference type="PANTHER" id="PTHR43540:SF6">
    <property type="entry name" value="ISOCHORISMATASE-LIKE DOMAIN-CONTAINING PROTEIN"/>
    <property type="match status" value="1"/>
</dbReference>
<proteinExistence type="predicted"/>
<dbReference type="InterPro" id="IPR050272">
    <property type="entry name" value="Isochorismatase-like_hydrls"/>
</dbReference>
<dbReference type="SUPFAM" id="SSF52499">
    <property type="entry name" value="Isochorismatase-like hydrolases"/>
    <property type="match status" value="1"/>
</dbReference>
<dbReference type="RefSeq" id="WP_106722887.1">
    <property type="nucleotide sequence ID" value="NZ_PXYL01000002.1"/>
</dbReference>
<evidence type="ECO:0000256" key="1">
    <source>
        <dbReference type="ARBA" id="ARBA00022801"/>
    </source>
</evidence>
<dbReference type="OrthoDB" id="9807387at2"/>
<dbReference type="PANTHER" id="PTHR43540">
    <property type="entry name" value="PEROXYUREIDOACRYLATE/UREIDOACRYLATE AMIDOHYDROLASE-RELATED"/>
    <property type="match status" value="1"/>
</dbReference>
<accession>A0A2P7SKJ3</accession>
<dbReference type="InterPro" id="IPR036380">
    <property type="entry name" value="Isochorismatase-like_sf"/>
</dbReference>
<gene>
    <name evidence="3" type="ORF">C7I85_05285</name>
</gene>